<dbReference type="Proteomes" id="UP000241229">
    <property type="component" value="Unassembled WGS sequence"/>
</dbReference>
<evidence type="ECO:0000256" key="3">
    <source>
        <dbReference type="ARBA" id="ARBA00023125"/>
    </source>
</evidence>
<keyword evidence="3" id="KW-0238">DNA-binding</keyword>
<dbReference type="GO" id="GO:0003677">
    <property type="term" value="F:DNA binding"/>
    <property type="evidence" value="ECO:0007669"/>
    <property type="project" value="UniProtKB-KW"/>
</dbReference>
<dbReference type="InterPro" id="IPR037171">
    <property type="entry name" value="NagB/RpiA_transferase-like"/>
</dbReference>
<dbReference type="PANTHER" id="PTHR34294">
    <property type="entry name" value="TRANSCRIPTIONAL REGULATOR-RELATED"/>
    <property type="match status" value="1"/>
</dbReference>
<keyword evidence="4" id="KW-0804">Transcription</keyword>
<dbReference type="Pfam" id="PF04198">
    <property type="entry name" value="Sugar-bind"/>
    <property type="match status" value="1"/>
</dbReference>
<protein>
    <submittedName>
        <fullName evidence="7">Crp/Fnr family transcriptional regulator</fullName>
    </submittedName>
</protein>
<comment type="caution">
    <text evidence="7">The sequence shown here is derived from an EMBL/GenBank/DDBJ whole genome shotgun (WGS) entry which is preliminary data.</text>
</comment>
<comment type="similarity">
    <text evidence="1">Belongs to the SorC transcriptional regulatory family.</text>
</comment>
<evidence type="ECO:0000313" key="8">
    <source>
        <dbReference type="Proteomes" id="UP000241229"/>
    </source>
</evidence>
<dbReference type="EMBL" id="PXYK01000011">
    <property type="protein sequence ID" value="PSJ59585.1"/>
    <property type="molecule type" value="Genomic_DNA"/>
</dbReference>
<keyword evidence="8" id="KW-1185">Reference proteome</keyword>
<evidence type="ECO:0000313" key="7">
    <source>
        <dbReference type="EMBL" id="PSJ59585.1"/>
    </source>
</evidence>
<evidence type="ECO:0000256" key="2">
    <source>
        <dbReference type="ARBA" id="ARBA00023015"/>
    </source>
</evidence>
<dbReference type="PANTHER" id="PTHR34294:SF1">
    <property type="entry name" value="TRANSCRIPTIONAL REGULATOR LSRR"/>
    <property type="match status" value="1"/>
</dbReference>
<dbReference type="InterPro" id="IPR000835">
    <property type="entry name" value="HTH_MarR-typ"/>
</dbReference>
<dbReference type="RefSeq" id="WP_106772660.1">
    <property type="nucleotide sequence ID" value="NZ_PXYK01000011.1"/>
</dbReference>
<dbReference type="SUPFAM" id="SSF100950">
    <property type="entry name" value="NagB/RpiA/CoA transferase-like"/>
    <property type="match status" value="1"/>
</dbReference>
<dbReference type="InterPro" id="IPR036388">
    <property type="entry name" value="WH-like_DNA-bd_sf"/>
</dbReference>
<evidence type="ECO:0000256" key="1">
    <source>
        <dbReference type="ARBA" id="ARBA00010466"/>
    </source>
</evidence>
<sequence length="323" mass="34321">MAVSPETGDHERLRRLHRVLVMHYAEGLSQAEVAKRTGLSHPTVNRLVKEGHERGYVQITIRSPHQSLFEIEKGLCDAAGLREAIVVPTSSDNDEVNLQIAGRSVAEFMLANLKDGDTICVSGGLGVSAVVKAMAPSRAYDVTVVPATGGVQGKHFIDVNHVAAQLAAKLKGRAYQIHAPIFAASPSERDVLMSLQSVEDVLAKARKARIALVGVGSVLSDRSTYYSLQSNGSGELPPLDRSGAVGELVAHLIGRDGSLCDYPLNERVVALTPDEIRAIPLTIGIAAGARKVAPMAGVLRGRYLDVLATDESTGTGVLAELRE</sequence>
<dbReference type="Gene3D" id="3.40.50.1360">
    <property type="match status" value="1"/>
</dbReference>
<reference evidence="7 8" key="1">
    <citation type="submission" date="2018-03" db="EMBL/GenBank/DDBJ databases">
        <title>The draft genome of Mesorhizobium sp. 6GN-30.</title>
        <authorList>
            <person name="Liu L."/>
            <person name="Li L."/>
            <person name="Wang T."/>
            <person name="Zhang X."/>
            <person name="Liang L."/>
        </authorList>
    </citation>
    <scope>NUCLEOTIDE SEQUENCE [LARGE SCALE GENOMIC DNA]</scope>
    <source>
        <strain evidence="7 8">6GN30</strain>
    </source>
</reference>
<proteinExistence type="inferred from homology"/>
<dbReference type="InterPro" id="IPR051054">
    <property type="entry name" value="SorC_transcr_regulators"/>
</dbReference>
<dbReference type="OrthoDB" id="8339232at2"/>
<feature type="domain" description="HTH marR-type" evidence="6">
    <location>
        <begin position="21"/>
        <end position="65"/>
    </location>
</feature>
<dbReference type="GO" id="GO:0030246">
    <property type="term" value="F:carbohydrate binding"/>
    <property type="evidence" value="ECO:0007669"/>
    <property type="project" value="InterPro"/>
</dbReference>
<gene>
    <name evidence="7" type="ORF">C7I84_13205</name>
</gene>
<evidence type="ECO:0000259" key="6">
    <source>
        <dbReference type="Pfam" id="PF12802"/>
    </source>
</evidence>
<accession>A0A2P7SB86</accession>
<evidence type="ECO:0000256" key="4">
    <source>
        <dbReference type="ARBA" id="ARBA00023163"/>
    </source>
</evidence>
<evidence type="ECO:0000259" key="5">
    <source>
        <dbReference type="Pfam" id="PF04198"/>
    </source>
</evidence>
<dbReference type="GO" id="GO:0003700">
    <property type="term" value="F:DNA-binding transcription factor activity"/>
    <property type="evidence" value="ECO:0007669"/>
    <property type="project" value="InterPro"/>
</dbReference>
<keyword evidence="2" id="KW-0805">Transcription regulation</keyword>
<dbReference type="Gene3D" id="1.10.10.10">
    <property type="entry name" value="Winged helix-like DNA-binding domain superfamily/Winged helix DNA-binding domain"/>
    <property type="match status" value="1"/>
</dbReference>
<dbReference type="Pfam" id="PF12802">
    <property type="entry name" value="MarR_2"/>
    <property type="match status" value="1"/>
</dbReference>
<dbReference type="AlphaFoldDB" id="A0A2P7SB86"/>
<name>A0A2P7SB86_9HYPH</name>
<dbReference type="InterPro" id="IPR007324">
    <property type="entry name" value="Sugar-bd_dom_put"/>
</dbReference>
<organism evidence="7 8">
    <name type="scientific">Kumtagia ephedrae</name>
    <dbReference type="NCBI Taxonomy" id="2116701"/>
    <lineage>
        <taxon>Bacteria</taxon>
        <taxon>Pseudomonadati</taxon>
        <taxon>Pseudomonadota</taxon>
        <taxon>Alphaproteobacteria</taxon>
        <taxon>Hyphomicrobiales</taxon>
        <taxon>Phyllobacteriaceae</taxon>
        <taxon>Kumtagia</taxon>
    </lineage>
</organism>
<feature type="domain" description="Sugar-binding" evidence="5">
    <location>
        <begin position="66"/>
        <end position="318"/>
    </location>
</feature>